<name>A0A315XQ44_9EURY</name>
<dbReference type="RefSeq" id="WP_116592258.1">
    <property type="nucleotide sequence ID" value="NZ_MZGS01000023.1"/>
</dbReference>
<comment type="caution">
    <text evidence="1">The sequence shown here is derived from an EMBL/GenBank/DDBJ whole genome shotgun (WGS) entry which is preliminary data.</text>
</comment>
<accession>A0A315XQ44</accession>
<proteinExistence type="predicted"/>
<dbReference type="Proteomes" id="UP000251717">
    <property type="component" value="Unassembled WGS sequence"/>
</dbReference>
<reference evidence="1 2" key="1">
    <citation type="submission" date="2017-03" db="EMBL/GenBank/DDBJ databases">
        <title>Genome sequence of Methanobrevibacter thaueri.</title>
        <authorList>
            <person name="Poehlein A."/>
            <person name="Seedorf H."/>
            <person name="Daniel R."/>
        </authorList>
    </citation>
    <scope>NUCLEOTIDE SEQUENCE [LARGE SCALE GENOMIC DNA]</scope>
    <source>
        <strain evidence="1 2">DSM 11995</strain>
    </source>
</reference>
<keyword evidence="2" id="KW-1185">Reference proteome</keyword>
<dbReference type="AlphaFoldDB" id="A0A315XQ44"/>
<evidence type="ECO:0000313" key="2">
    <source>
        <dbReference type="Proteomes" id="UP000251717"/>
    </source>
</evidence>
<evidence type="ECO:0000313" key="1">
    <source>
        <dbReference type="EMBL" id="PWB86902.1"/>
    </source>
</evidence>
<dbReference type="EMBL" id="MZGS01000023">
    <property type="protein sequence ID" value="PWB86902.1"/>
    <property type="molecule type" value="Genomic_DNA"/>
</dbReference>
<organism evidence="1 2">
    <name type="scientific">Methanobrevibacter thaueri</name>
    <dbReference type="NCBI Taxonomy" id="190975"/>
    <lineage>
        <taxon>Archaea</taxon>
        <taxon>Methanobacteriati</taxon>
        <taxon>Methanobacteriota</taxon>
        <taxon>Methanomada group</taxon>
        <taxon>Methanobacteria</taxon>
        <taxon>Methanobacteriales</taxon>
        <taxon>Methanobacteriaceae</taxon>
        <taxon>Methanobrevibacter</taxon>
    </lineage>
</organism>
<dbReference type="OrthoDB" id="374935at2157"/>
<gene>
    <name evidence="1" type="ORF">MBBTH_13160</name>
</gene>
<protein>
    <submittedName>
        <fullName evidence="1">Uncharacterized protein</fullName>
    </submittedName>
</protein>
<sequence length="188" mass="22633">MFSYPRVLRQKDLKKISKYPCDDEIKDAYTKYLTNYAFEEFADFCQESDEGNFEDKIFKFTDLQLEKFEPNSLIWVSHVMLNFMIYFNVNLDYGQYYDAYASAIQLTVLSCAMTMSIEKIPFEEVPFPENSKINFEKFFKTCPDFRFNLKKDCELAHKSFNTNFDFTIDEFYTKMEEHFRENGYLKDK</sequence>